<dbReference type="InterPro" id="IPR015813">
    <property type="entry name" value="Pyrv/PenolPyrv_kinase-like_dom"/>
</dbReference>
<dbReference type="GO" id="GO:0006099">
    <property type="term" value="P:tricarboxylic acid cycle"/>
    <property type="evidence" value="ECO:0007669"/>
    <property type="project" value="InterPro"/>
</dbReference>
<keyword evidence="4" id="KW-1185">Reference proteome</keyword>
<dbReference type="STRING" id="274537.BIU88_02480"/>
<dbReference type="EMBL" id="CP017305">
    <property type="protein sequence ID" value="AOS83108.1"/>
    <property type="molecule type" value="Genomic_DNA"/>
</dbReference>
<dbReference type="InterPro" id="IPR021135">
    <property type="entry name" value="PEP_COase"/>
</dbReference>
<protein>
    <recommendedName>
        <fullName evidence="2">Phosphoenolpyruvate carboxylase</fullName>
    </recommendedName>
</protein>
<dbReference type="GO" id="GO:0008964">
    <property type="term" value="F:phosphoenolpyruvate carboxylase activity"/>
    <property type="evidence" value="ECO:0007669"/>
    <property type="project" value="InterPro"/>
</dbReference>
<dbReference type="GO" id="GO:0015977">
    <property type="term" value="P:carbon fixation"/>
    <property type="evidence" value="ECO:0007669"/>
    <property type="project" value="InterPro"/>
</dbReference>
<name>A0A1D8D5G5_CHLLM</name>
<evidence type="ECO:0000256" key="2">
    <source>
        <dbReference type="ARBA" id="ARBA00022419"/>
    </source>
</evidence>
<dbReference type="SUPFAM" id="SSF51621">
    <property type="entry name" value="Phosphoenolpyruvate/pyruvate domain"/>
    <property type="match status" value="1"/>
</dbReference>
<comment type="function">
    <text evidence="1">Forms oxaloacetate, a four-carbon dicarboxylic acid source for the tricarboxylic acid cycle.</text>
</comment>
<dbReference type="RefSeq" id="WP_069808834.1">
    <property type="nucleotide sequence ID" value="NZ_CP017305.1"/>
</dbReference>
<dbReference type="Proteomes" id="UP000095185">
    <property type="component" value="Chromosome"/>
</dbReference>
<evidence type="ECO:0000313" key="3">
    <source>
        <dbReference type="EMBL" id="AOS83108.1"/>
    </source>
</evidence>
<reference evidence="3" key="1">
    <citation type="submission" date="2016-09" db="EMBL/GenBank/DDBJ databases">
        <title>Genome sequence of Chlorobaculum limnaeum.</title>
        <authorList>
            <person name="Liu Z."/>
            <person name="Tank M."/>
            <person name="Bryant D.A."/>
        </authorList>
    </citation>
    <scope>NUCLEOTIDE SEQUENCE [LARGE SCALE GENOMIC DNA]</scope>
    <source>
        <strain evidence="3">DSM 1677</strain>
    </source>
</reference>
<evidence type="ECO:0000313" key="4">
    <source>
        <dbReference type="Proteomes" id="UP000095185"/>
    </source>
</evidence>
<dbReference type="AlphaFoldDB" id="A0A1D8D5G5"/>
<dbReference type="Pfam" id="PF00311">
    <property type="entry name" value="PEPcase"/>
    <property type="match status" value="1"/>
</dbReference>
<dbReference type="KEGG" id="clz:BIU88_02480"/>
<accession>A0A1D8D5G5</accession>
<proteinExistence type="predicted"/>
<dbReference type="OrthoDB" id="9866371at2"/>
<gene>
    <name evidence="3" type="ORF">BIU88_02480</name>
</gene>
<organism evidence="3 4">
    <name type="scientific">Chlorobaculum limnaeum</name>
    <dbReference type="NCBI Taxonomy" id="274537"/>
    <lineage>
        <taxon>Bacteria</taxon>
        <taxon>Pseudomonadati</taxon>
        <taxon>Chlorobiota</taxon>
        <taxon>Chlorobiia</taxon>
        <taxon>Chlorobiales</taxon>
        <taxon>Chlorobiaceae</taxon>
        <taxon>Chlorobaculum</taxon>
    </lineage>
</organism>
<sequence length="74" mass="8607">MYRNTTPFREKHFNVYRFIENRHESLGKLHRLQIDLLKSWRTANASGNEEQADALHPELLLTVNAISGGLRTTE</sequence>
<evidence type="ECO:0000256" key="1">
    <source>
        <dbReference type="ARBA" id="ARBA00003670"/>
    </source>
</evidence>